<dbReference type="RefSeq" id="WP_153521565.1">
    <property type="nucleotide sequence ID" value="NZ_JBEPDZ010000040.1"/>
</dbReference>
<dbReference type="Gene3D" id="3.40.630.90">
    <property type="match status" value="1"/>
</dbReference>
<dbReference type="PANTHER" id="PTHR47237">
    <property type="entry name" value="SLL0310 PROTEIN"/>
    <property type="match status" value="1"/>
</dbReference>
<sequence length="290" mass="30876">MNNPLAQETAAGLTVARASLEEWRQVAEWAAAEGWNPGDGDVGCFHPTDPDGFFIGRLGGEPVSAVSIVAYSDRYAFLGFYLVRPDLRGQGLGIATWRAAFPHAGDRLIGLDAVPAQQANYQRSGFTPAYGTVRYGGRPLRGGSPDAGTVPAAPEHLGAIAAYDRDCFPADRGEFVARWLAAPGHTARVRLRDGRVTGYGVIRPGRDAHRIGPLFADTVQDAEALFDGLTAHLGPEDTVALDVPEPQREAAALAVARGLTAQFPTVRMYTGPAPEVRAERVFGVTTLELG</sequence>
<accession>A0A646KGF2</accession>
<dbReference type="GO" id="GO:0016747">
    <property type="term" value="F:acyltransferase activity, transferring groups other than amino-acyl groups"/>
    <property type="evidence" value="ECO:0007669"/>
    <property type="project" value="InterPro"/>
</dbReference>
<dbReference type="OrthoDB" id="20916at2"/>
<dbReference type="PANTHER" id="PTHR47237:SF1">
    <property type="entry name" value="SLL0310 PROTEIN"/>
    <property type="match status" value="1"/>
</dbReference>
<evidence type="ECO:0000313" key="2">
    <source>
        <dbReference type="EMBL" id="MQT00086.1"/>
    </source>
</evidence>
<dbReference type="SUPFAM" id="SSF55729">
    <property type="entry name" value="Acyl-CoA N-acyltransferases (Nat)"/>
    <property type="match status" value="1"/>
</dbReference>
<dbReference type="Pfam" id="PF18014">
    <property type="entry name" value="Acetyltransf_18"/>
    <property type="match status" value="1"/>
</dbReference>
<dbReference type="CDD" id="cd04301">
    <property type="entry name" value="NAT_SF"/>
    <property type="match status" value="1"/>
</dbReference>
<comment type="caution">
    <text evidence="2">The sequence shown here is derived from an EMBL/GenBank/DDBJ whole genome shotgun (WGS) entry which is preliminary data.</text>
</comment>
<evidence type="ECO:0000313" key="3">
    <source>
        <dbReference type="Proteomes" id="UP000419138"/>
    </source>
</evidence>
<dbReference type="AlphaFoldDB" id="A0A646KGF2"/>
<dbReference type="InterPro" id="IPR041496">
    <property type="entry name" value="YitH/HolE_GNAT"/>
</dbReference>
<keyword evidence="3" id="KW-1185">Reference proteome</keyword>
<gene>
    <name evidence="2" type="ORF">FF041_07585</name>
</gene>
<name>A0A646KGF2_STRJU</name>
<keyword evidence="2" id="KW-0808">Transferase</keyword>
<organism evidence="2 3">
    <name type="scientific">Streptomyces jumonjinensis</name>
    <dbReference type="NCBI Taxonomy" id="1945"/>
    <lineage>
        <taxon>Bacteria</taxon>
        <taxon>Bacillati</taxon>
        <taxon>Actinomycetota</taxon>
        <taxon>Actinomycetes</taxon>
        <taxon>Kitasatosporales</taxon>
        <taxon>Streptomycetaceae</taxon>
        <taxon>Streptomyces</taxon>
    </lineage>
</organism>
<dbReference type="PROSITE" id="PS51186">
    <property type="entry name" value="GNAT"/>
    <property type="match status" value="1"/>
</dbReference>
<dbReference type="InterPro" id="IPR016181">
    <property type="entry name" value="Acyl_CoA_acyltransferase"/>
</dbReference>
<dbReference type="InterPro" id="IPR052729">
    <property type="entry name" value="Acyl/Acetyltrans_Enzymes"/>
</dbReference>
<evidence type="ECO:0000259" key="1">
    <source>
        <dbReference type="PROSITE" id="PS51186"/>
    </source>
</evidence>
<dbReference type="Proteomes" id="UP000419138">
    <property type="component" value="Unassembled WGS sequence"/>
</dbReference>
<dbReference type="InterPro" id="IPR000182">
    <property type="entry name" value="GNAT_dom"/>
</dbReference>
<dbReference type="Pfam" id="PF00583">
    <property type="entry name" value="Acetyltransf_1"/>
    <property type="match status" value="1"/>
</dbReference>
<dbReference type="EMBL" id="VCLA01000061">
    <property type="protein sequence ID" value="MQT00086.1"/>
    <property type="molecule type" value="Genomic_DNA"/>
</dbReference>
<feature type="domain" description="N-acetyltransferase" evidence="1">
    <location>
        <begin position="13"/>
        <end position="141"/>
    </location>
</feature>
<protein>
    <submittedName>
        <fullName evidence="2">GNAT family N-acetyltransferase</fullName>
    </submittedName>
</protein>
<dbReference type="Gene3D" id="3.40.630.30">
    <property type="match status" value="1"/>
</dbReference>
<reference evidence="2 3" key="1">
    <citation type="submission" date="2019-05" db="EMBL/GenBank/DDBJ databases">
        <title>Comparative genomics and metabolomics analyses of clavulanic acid producing Streptomyces species provides insight into specialized metabolism and evolution of beta-lactam biosynthetic gene clusters.</title>
        <authorList>
            <person name="Moore M.A."/>
            <person name="Cruz-Morales P."/>
            <person name="Barona Gomez F."/>
            <person name="Kapil T."/>
        </authorList>
    </citation>
    <scope>NUCLEOTIDE SEQUENCE [LARGE SCALE GENOMIC DNA]</scope>
    <source>
        <strain evidence="2 3">NRRL 5741</strain>
    </source>
</reference>
<proteinExistence type="predicted"/>